<reference evidence="3" key="1">
    <citation type="submission" date="2018-12" db="EMBL/GenBank/DDBJ databases">
        <title>Tengunoibacter tsumagoiensis gen. nov., sp. nov., Dictyobacter kobayashii sp. nov., D. alpinus sp. nov., and D. joshuensis sp. nov. and description of Dictyobacteraceae fam. nov. within the order Ktedonobacterales isolated from Tengu-no-mugimeshi.</title>
        <authorList>
            <person name="Wang C.M."/>
            <person name="Zheng Y."/>
            <person name="Sakai Y."/>
            <person name="Toyoda A."/>
            <person name="Minakuchi Y."/>
            <person name="Abe K."/>
            <person name="Yokota A."/>
            <person name="Yabe S."/>
        </authorList>
    </citation>
    <scope>NUCLEOTIDE SEQUENCE [LARGE SCALE GENOMIC DNA]</scope>
    <source>
        <strain evidence="3">Uno11</strain>
    </source>
</reference>
<protein>
    <submittedName>
        <fullName evidence="2">Uncharacterized protein</fullName>
    </submittedName>
</protein>
<proteinExistence type="predicted"/>
<name>A0A402AD21_9CHLR</name>
<evidence type="ECO:0000256" key="1">
    <source>
        <dbReference type="SAM" id="Coils"/>
    </source>
</evidence>
<evidence type="ECO:0000313" key="2">
    <source>
        <dbReference type="EMBL" id="GCE16984.1"/>
    </source>
</evidence>
<sequence length="796" mass="90267">MNNTDQQEIIRPVRSEYKTLVETIALSVGVTADNISELLESNEQLTRASTLIKGKPCTVKLNIEKDYPISLDSKKLGRVFELSGQSDRNKTTSLIYLATILGINWDETRPFLDKDDKVFHTASRIVVPSLARSQKANLRLTSTGFDLAISIAEGKATILLQDEKGQALPDCDNRVVSLASSEDWQEYRRLMAFICDVQFVGKSRDFIGQVSIEESKDLGNFCSYIATNKIAIKLSSLRNLPRDQVYGRTEKDLAQEISILTNRSTGLQKEIDGFNNEITNFQQLILSSQELISTYRKLEEIQTPDLAEVLHCLKREEMVRDQDKERENLEKNIINVENDLMIVQDDLAQVEPLFNKIIFDLDALKSKIANELKNLSALSGYAAQVLSGIAAKNYDALLAFCSYAQVDDEVINLLDGILKASKEFSKGLVIPIKTLDDNRIKLVELEQSWSEARLIALDIQRLNPELKNAYSAFNAAGLSSGQDVHKLESSVETIQLRIKDKERLLKEFTNNLKIIKETIQSLLGSENLLELKERRVQYTQLLLPNQKDLLERVEQLSEAVGFTDPWQLNLSELQDFIREWSNKIQLLENSKAEKEETERIVRNHLIEMKRSSPRNDTGRLQIDALIDLQKILLLISNYLNEYRRKRERGQEESKLYTSAQFEQLKEQLGKNGKEVHQTLNRVIRKRCPVMYKNRAPGQKKIPVHDYDFLTGEQVVPDLQMGEWAGGGGDSAMTVFGLATKSSGSYIGTILLVDEFNDAETFKDTVCEDLAVLEHLAFAIFVNQDPEAFAVSFEVIK</sequence>
<dbReference type="RefSeq" id="WP_126548758.1">
    <property type="nucleotide sequence ID" value="NZ_BIFS01000001.1"/>
</dbReference>
<dbReference type="AlphaFoldDB" id="A0A402AD21"/>
<evidence type="ECO:0000313" key="3">
    <source>
        <dbReference type="Proteomes" id="UP000287188"/>
    </source>
</evidence>
<gene>
    <name evidence="2" type="ORF">KDK_07840</name>
</gene>
<feature type="coiled-coil region" evidence="1">
    <location>
        <begin position="484"/>
        <end position="518"/>
    </location>
</feature>
<accession>A0A402AD21</accession>
<feature type="coiled-coil region" evidence="1">
    <location>
        <begin position="570"/>
        <end position="607"/>
    </location>
</feature>
<keyword evidence="1" id="KW-0175">Coiled coil</keyword>
<comment type="caution">
    <text evidence="2">The sequence shown here is derived from an EMBL/GenBank/DDBJ whole genome shotgun (WGS) entry which is preliminary data.</text>
</comment>
<keyword evidence="3" id="KW-1185">Reference proteome</keyword>
<dbReference type="Proteomes" id="UP000287188">
    <property type="component" value="Unassembled WGS sequence"/>
</dbReference>
<dbReference type="EMBL" id="BIFS01000001">
    <property type="protein sequence ID" value="GCE16984.1"/>
    <property type="molecule type" value="Genomic_DNA"/>
</dbReference>
<organism evidence="2 3">
    <name type="scientific">Dictyobacter kobayashii</name>
    <dbReference type="NCBI Taxonomy" id="2014872"/>
    <lineage>
        <taxon>Bacteria</taxon>
        <taxon>Bacillati</taxon>
        <taxon>Chloroflexota</taxon>
        <taxon>Ktedonobacteria</taxon>
        <taxon>Ktedonobacterales</taxon>
        <taxon>Dictyobacteraceae</taxon>
        <taxon>Dictyobacter</taxon>
    </lineage>
</organism>
<feature type="coiled-coil region" evidence="1">
    <location>
        <begin position="319"/>
        <end position="346"/>
    </location>
</feature>